<dbReference type="GO" id="GO:0003746">
    <property type="term" value="F:translation elongation factor activity"/>
    <property type="evidence" value="ECO:0007669"/>
    <property type="project" value="TreeGrafter"/>
</dbReference>
<accession>A0AAN6K2S1</accession>
<proteinExistence type="predicted"/>
<dbReference type="GO" id="GO:0003924">
    <property type="term" value="F:GTPase activity"/>
    <property type="evidence" value="ECO:0007669"/>
    <property type="project" value="InterPro"/>
</dbReference>
<dbReference type="EMBL" id="JAUJLE010000421">
    <property type="protein sequence ID" value="KAK0956912.1"/>
    <property type="molecule type" value="Genomic_DNA"/>
</dbReference>
<protein>
    <recommendedName>
        <fullName evidence="2">Tr-type G domain-containing protein</fullName>
    </recommendedName>
</protein>
<dbReference type="SUPFAM" id="SSF52540">
    <property type="entry name" value="P-loop containing nucleoside triphosphate hydrolases"/>
    <property type="match status" value="1"/>
</dbReference>
<comment type="caution">
    <text evidence="3">The sequence shown here is derived from an EMBL/GenBank/DDBJ whole genome shotgun (WGS) entry which is preliminary data.</text>
</comment>
<sequence length="944" mass="100981">MASIFTYDPDPPRVTSPWLHPRSPSPAGDPADVLSSVDAAVDTGLHVPSTGLDLSHNLTRLIAEPQEGPVEYKLHLLLRPRRKFRSTSTGHHMSNPGHPRFGLNVSADSIPDLSIETCTVPSVETPPNATVQQTRQHRLEQLTTQLLWRLQQSSPHHASSATNIILPSLPEALPELQAPHQPAKLLHGLEESQGALYELGVADDGTLVGLAEDELEESMNNLRAMAACLGCTVEILRTEEVGNCEWIEEGGLTVGRKQGRVRRMGRLVVAEAFVKPHLQITSPAIHAQATQQHITIPHMNDTPSMATEQLRVTLTGATMSGKSSLLGTLTTSTLDNGRGKSRLSMLKHRHEITSGVTSSVTSELLGYQDAEMGEVNVVNYASENVASWIDMHVAAAKSRLVFVSDSAGHPRYRRTTVRSLVGWAPHWTLLCVPADDTEDTAGKTGSTNALQQDFGAAVSDIDLSSAQLNLCLRLKLPLVVVITKLDLASRSGLKGTLTKILDALKAAGRKATIVPNGPAIESETDLQSIGTAEIETAYNAALPLLNSPLDAVPIVLTSAMHGTGIRNLHALLHELPLPETTRAEPPAPGVLFHIEDVYSKPAGIDGITVVSGLIRHGRISVGDTLTIGPFSAHDHPDDSEDSDERPPARHPSSHLPTSRSFPGALRALHLHPARFHLPGQEWRAVTVTSIRNLRLPVHALLVDQVGTIAIRLESGGAESSSSGGLARVRKGMVLATSQPLATKTFVAQFKREDLKALAVGNHVVVYVASVRASARVVSARAPDSPVLPFRGVEGDGEEEHDPFSFDDVAAESGGELQGPPVAGAVTAAELLVKFTFGAGKEFVVVGDRVLVMPGGGPGLYGGHERGEKGMAGLEGFVGIITETSGLQAPHNHRPRKVSQRPAVKHAQAEELLGFFEAAAKTLVANCTYVLADFLLRLTWKVARV</sequence>
<dbReference type="PANTHER" id="PTHR43721">
    <property type="entry name" value="ELONGATION FACTOR TU-RELATED"/>
    <property type="match status" value="1"/>
</dbReference>
<evidence type="ECO:0000313" key="3">
    <source>
        <dbReference type="EMBL" id="KAK0956912.1"/>
    </source>
</evidence>
<dbReference type="PANTHER" id="PTHR43721:SF30">
    <property type="entry name" value="TR-TYPE G DOMAIN-CONTAINING PROTEIN"/>
    <property type="match status" value="1"/>
</dbReference>
<organism evidence="3 4">
    <name type="scientific">Friedmanniomyces endolithicus</name>
    <dbReference type="NCBI Taxonomy" id="329885"/>
    <lineage>
        <taxon>Eukaryota</taxon>
        <taxon>Fungi</taxon>
        <taxon>Dikarya</taxon>
        <taxon>Ascomycota</taxon>
        <taxon>Pezizomycotina</taxon>
        <taxon>Dothideomycetes</taxon>
        <taxon>Dothideomycetidae</taxon>
        <taxon>Mycosphaerellales</taxon>
        <taxon>Teratosphaeriaceae</taxon>
        <taxon>Friedmanniomyces</taxon>
    </lineage>
</organism>
<name>A0AAN6K2S1_9PEZI</name>
<evidence type="ECO:0000313" key="4">
    <source>
        <dbReference type="Proteomes" id="UP001175353"/>
    </source>
</evidence>
<gene>
    <name evidence="3" type="ORF">LTR91_022143</name>
</gene>
<dbReference type="InterPro" id="IPR000795">
    <property type="entry name" value="T_Tr_GTP-bd_dom"/>
</dbReference>
<feature type="region of interest" description="Disordered" evidence="1">
    <location>
        <begin position="1"/>
        <end position="33"/>
    </location>
</feature>
<dbReference type="Pfam" id="PF00009">
    <property type="entry name" value="GTP_EFTU"/>
    <property type="match status" value="1"/>
</dbReference>
<evidence type="ECO:0000259" key="2">
    <source>
        <dbReference type="Pfam" id="PF00009"/>
    </source>
</evidence>
<feature type="region of interest" description="Disordered" evidence="1">
    <location>
        <begin position="626"/>
        <end position="659"/>
    </location>
</feature>
<dbReference type="Gene3D" id="3.40.50.300">
    <property type="entry name" value="P-loop containing nucleotide triphosphate hydrolases"/>
    <property type="match status" value="1"/>
</dbReference>
<reference evidence="3" key="1">
    <citation type="submission" date="2023-06" db="EMBL/GenBank/DDBJ databases">
        <title>Black Yeasts Isolated from many extreme environments.</title>
        <authorList>
            <person name="Coleine C."/>
            <person name="Stajich J.E."/>
            <person name="Selbmann L."/>
        </authorList>
    </citation>
    <scope>NUCLEOTIDE SEQUENCE</scope>
    <source>
        <strain evidence="3">CCFEE 5200</strain>
    </source>
</reference>
<dbReference type="InterPro" id="IPR050055">
    <property type="entry name" value="EF-Tu_GTPase"/>
</dbReference>
<evidence type="ECO:0000256" key="1">
    <source>
        <dbReference type="SAM" id="MobiDB-lite"/>
    </source>
</evidence>
<dbReference type="AlphaFoldDB" id="A0AAN6K2S1"/>
<dbReference type="InterPro" id="IPR027417">
    <property type="entry name" value="P-loop_NTPase"/>
</dbReference>
<keyword evidence="4" id="KW-1185">Reference proteome</keyword>
<dbReference type="GO" id="GO:0005525">
    <property type="term" value="F:GTP binding"/>
    <property type="evidence" value="ECO:0007669"/>
    <property type="project" value="InterPro"/>
</dbReference>
<feature type="domain" description="Tr-type G" evidence="2">
    <location>
        <begin position="312"/>
        <end position="574"/>
    </location>
</feature>
<dbReference type="Proteomes" id="UP001175353">
    <property type="component" value="Unassembled WGS sequence"/>
</dbReference>